<dbReference type="InterPro" id="IPR003696">
    <property type="entry name" value="Carbtransf_dom"/>
</dbReference>
<dbReference type="Gene3D" id="3.30.420.40">
    <property type="match status" value="2"/>
</dbReference>
<evidence type="ECO:0000259" key="2">
    <source>
        <dbReference type="Pfam" id="PF02543"/>
    </source>
</evidence>
<dbReference type="InterPro" id="IPR038152">
    <property type="entry name" value="Carbam_trans_C_sf"/>
</dbReference>
<dbReference type="Proteomes" id="UP000229370">
    <property type="component" value="Unassembled WGS sequence"/>
</dbReference>
<dbReference type="InterPro" id="IPR031730">
    <property type="entry name" value="Carbam_trans_C"/>
</dbReference>
<dbReference type="Gene3D" id="3.90.870.20">
    <property type="entry name" value="Carbamoyltransferase, C-terminal domain"/>
    <property type="match status" value="1"/>
</dbReference>
<evidence type="ECO:0000313" key="5">
    <source>
        <dbReference type="Proteomes" id="UP000229370"/>
    </source>
</evidence>
<dbReference type="Pfam" id="PF16861">
    <property type="entry name" value="Carbam_trans_C"/>
    <property type="match status" value="1"/>
</dbReference>
<protein>
    <recommendedName>
        <fullName evidence="6">Carbamoyltransferase</fullName>
    </recommendedName>
</protein>
<evidence type="ECO:0000256" key="1">
    <source>
        <dbReference type="ARBA" id="ARBA00006129"/>
    </source>
</evidence>
<feature type="domain" description="Carbamoyltransferase C-terminal" evidence="3">
    <location>
        <begin position="397"/>
        <end position="567"/>
    </location>
</feature>
<dbReference type="PANTHER" id="PTHR34847:SF1">
    <property type="entry name" value="NODULATION PROTEIN U"/>
    <property type="match status" value="1"/>
</dbReference>
<sequence>MLILGISAYYHDSAACIVKDGRIIVAVEEERFSRIKHDNNFPYKAIDFCLKYAATTINEIDYAIYYEKPLLKFERILETFVETWPFSLTPFLKGIPEWLDYKIKIEATIKKLGFKKQIFFIPHHLSHAAACFYPSPFGKAAILTIDGVGEWQTTGLWKGEGNSIIPLKLLNFPDSLGLLYSTFTAHLGFKVNEDEYKLMGLAAYGKPMFVNKIHSIVNIKDDGSFKLNLKYLGFREGFSMYNKRFEELFGKARKPEEKITKRHADLASSIQQITEEIYFKTLNHLYSITKTDKLCLNGGVALNALANGKIYERTPFKKVYVFGAAGDSGAAIGSALYTHYVILSEGSESKNLAKRNKITNHYFGSEYSNEQIEPILKKYKLKYKKFKTEDELINKTAKLLSQGKIVGWFQGRSEFGPRALGNRSILCKPNPRNMKTKTNIIKRREQFRPFAGSILQEKVDEYFEVPEKNLWSPFMTFCFKVKKNKIKELAAIVHSDGTCRVQTVNQKNGLYYRLVKQFYSITGTPCILNTSFNLKGEPIVETPSQAIEDFFKTKIDYLVMGNFLVKRGLLNN</sequence>
<organism evidence="4 5">
    <name type="scientific">Candidatus Roizmanbacteria bacterium CG_4_8_14_3_um_filter_36_10</name>
    <dbReference type="NCBI Taxonomy" id="1974834"/>
    <lineage>
        <taxon>Bacteria</taxon>
        <taxon>Candidatus Roizmaniibacteriota</taxon>
    </lineage>
</organism>
<dbReference type="Pfam" id="PF02543">
    <property type="entry name" value="Carbam_trans_N"/>
    <property type="match status" value="1"/>
</dbReference>
<accession>A0A2M8GP31</accession>
<dbReference type="GO" id="GO:0003824">
    <property type="term" value="F:catalytic activity"/>
    <property type="evidence" value="ECO:0007669"/>
    <property type="project" value="InterPro"/>
</dbReference>
<comment type="caution">
    <text evidence="4">The sequence shown here is derived from an EMBL/GenBank/DDBJ whole genome shotgun (WGS) entry which is preliminary data.</text>
</comment>
<dbReference type="PANTHER" id="PTHR34847">
    <property type="entry name" value="NODULATION PROTEIN U"/>
    <property type="match status" value="1"/>
</dbReference>
<reference evidence="5" key="1">
    <citation type="submission" date="2017-09" db="EMBL/GenBank/DDBJ databases">
        <title>Depth-based differentiation of microbial function through sediment-hosted aquifers and enrichment of novel symbionts in the deep terrestrial subsurface.</title>
        <authorList>
            <person name="Probst A.J."/>
            <person name="Ladd B."/>
            <person name="Jarett J.K."/>
            <person name="Geller-Mcgrath D.E."/>
            <person name="Sieber C.M.K."/>
            <person name="Emerson J.B."/>
            <person name="Anantharaman K."/>
            <person name="Thomas B.C."/>
            <person name="Malmstrom R."/>
            <person name="Stieglmeier M."/>
            <person name="Klingl A."/>
            <person name="Woyke T."/>
            <person name="Ryan C.M."/>
            <person name="Banfield J.F."/>
        </authorList>
    </citation>
    <scope>NUCLEOTIDE SEQUENCE [LARGE SCALE GENOMIC DNA]</scope>
</reference>
<proteinExistence type="inferred from homology"/>
<dbReference type="AlphaFoldDB" id="A0A2M8GP31"/>
<dbReference type="EMBL" id="PFQK01000014">
    <property type="protein sequence ID" value="PJC82239.1"/>
    <property type="molecule type" value="Genomic_DNA"/>
</dbReference>
<comment type="similarity">
    <text evidence="1">Belongs to the NodU/CmcH family.</text>
</comment>
<feature type="domain" description="Carbamoyltransferase" evidence="2">
    <location>
        <begin position="3"/>
        <end position="336"/>
    </location>
</feature>
<evidence type="ECO:0000259" key="3">
    <source>
        <dbReference type="Pfam" id="PF16861"/>
    </source>
</evidence>
<gene>
    <name evidence="4" type="ORF">CO007_00530</name>
</gene>
<name>A0A2M8GP31_9BACT</name>
<dbReference type="CDD" id="cd24098">
    <property type="entry name" value="ASKHA_NBD_TobZ_N"/>
    <property type="match status" value="1"/>
</dbReference>
<dbReference type="InterPro" id="IPR051338">
    <property type="entry name" value="NodU/CmcH_Carbamoyltrnsfr"/>
</dbReference>
<dbReference type="SUPFAM" id="SSF53067">
    <property type="entry name" value="Actin-like ATPase domain"/>
    <property type="match status" value="1"/>
</dbReference>
<evidence type="ECO:0008006" key="6">
    <source>
        <dbReference type="Google" id="ProtNLM"/>
    </source>
</evidence>
<dbReference type="InterPro" id="IPR043129">
    <property type="entry name" value="ATPase_NBD"/>
</dbReference>
<evidence type="ECO:0000313" key="4">
    <source>
        <dbReference type="EMBL" id="PJC82239.1"/>
    </source>
</evidence>